<dbReference type="Proteomes" id="UP001195483">
    <property type="component" value="Unassembled WGS sequence"/>
</dbReference>
<dbReference type="EMBL" id="JAEAOA010000432">
    <property type="protein sequence ID" value="KAK3597786.1"/>
    <property type="molecule type" value="Genomic_DNA"/>
</dbReference>
<dbReference type="GO" id="GO:0009134">
    <property type="term" value="P:nucleoside diphosphate catabolic process"/>
    <property type="evidence" value="ECO:0007669"/>
    <property type="project" value="TreeGrafter"/>
</dbReference>
<dbReference type="InterPro" id="IPR029071">
    <property type="entry name" value="Ubiquitin-like_domsf"/>
</dbReference>
<dbReference type="PANTHER" id="PTHR11782:SF83">
    <property type="entry name" value="GUANOSINE-DIPHOSPHATASE"/>
    <property type="match status" value="1"/>
</dbReference>
<keyword evidence="2 5" id="KW-0378">Hydrolase</keyword>
<dbReference type="Gene3D" id="3.30.420.150">
    <property type="entry name" value="Exopolyphosphatase. Domain 2"/>
    <property type="match status" value="1"/>
</dbReference>
<accession>A0AAE0STF4</accession>
<comment type="similarity">
    <text evidence="1 5">Belongs to the GDA1/CD39 NTPase family.</text>
</comment>
<dbReference type="GO" id="GO:0005524">
    <property type="term" value="F:ATP binding"/>
    <property type="evidence" value="ECO:0007669"/>
    <property type="project" value="UniProtKB-KW"/>
</dbReference>
<dbReference type="GO" id="GO:0005886">
    <property type="term" value="C:plasma membrane"/>
    <property type="evidence" value="ECO:0007669"/>
    <property type="project" value="TreeGrafter"/>
</dbReference>
<comment type="caution">
    <text evidence="7">The sequence shown here is derived from an EMBL/GenBank/DDBJ whole genome shotgun (WGS) entry which is preliminary data.</text>
</comment>
<keyword evidence="4" id="KW-0067">ATP-binding</keyword>
<evidence type="ECO:0000256" key="6">
    <source>
        <dbReference type="SAM" id="Phobius"/>
    </source>
</evidence>
<reference evidence="7" key="1">
    <citation type="journal article" date="2021" name="Genome Biol. Evol.">
        <title>A High-Quality Reference Genome for a Parasitic Bivalve with Doubly Uniparental Inheritance (Bivalvia: Unionida).</title>
        <authorList>
            <person name="Smith C.H."/>
        </authorList>
    </citation>
    <scope>NUCLEOTIDE SEQUENCE</scope>
    <source>
        <strain evidence="7">CHS0354</strain>
    </source>
</reference>
<dbReference type="CDD" id="cd24044">
    <property type="entry name" value="ASKHA_NBD_NTPDase1-like"/>
    <property type="match status" value="1"/>
</dbReference>
<evidence type="ECO:0000256" key="5">
    <source>
        <dbReference type="RuleBase" id="RU003833"/>
    </source>
</evidence>
<feature type="transmembrane region" description="Helical" evidence="6">
    <location>
        <begin position="98"/>
        <end position="120"/>
    </location>
</feature>
<reference evidence="7" key="2">
    <citation type="journal article" date="2021" name="Genome Biol. Evol.">
        <title>Developing a high-quality reference genome for a parasitic bivalve with doubly uniparental inheritance (Bivalvia: Unionida).</title>
        <authorList>
            <person name="Smith C.H."/>
        </authorList>
    </citation>
    <scope>NUCLEOTIDE SEQUENCE</scope>
    <source>
        <strain evidence="7">CHS0354</strain>
        <tissue evidence="7">Mantle</tissue>
    </source>
</reference>
<name>A0AAE0STF4_9BIVA</name>
<dbReference type="GO" id="GO:0004382">
    <property type="term" value="F:GDP phosphatase activity"/>
    <property type="evidence" value="ECO:0007669"/>
    <property type="project" value="TreeGrafter"/>
</dbReference>
<keyword evidence="6" id="KW-0812">Transmembrane</keyword>
<organism evidence="7 8">
    <name type="scientific">Potamilus streckersoni</name>
    <dbReference type="NCBI Taxonomy" id="2493646"/>
    <lineage>
        <taxon>Eukaryota</taxon>
        <taxon>Metazoa</taxon>
        <taxon>Spiralia</taxon>
        <taxon>Lophotrochozoa</taxon>
        <taxon>Mollusca</taxon>
        <taxon>Bivalvia</taxon>
        <taxon>Autobranchia</taxon>
        <taxon>Heteroconchia</taxon>
        <taxon>Palaeoheterodonta</taxon>
        <taxon>Unionida</taxon>
        <taxon>Unionoidea</taxon>
        <taxon>Unionidae</taxon>
        <taxon>Ambleminae</taxon>
        <taxon>Lampsilini</taxon>
        <taxon>Potamilus</taxon>
    </lineage>
</organism>
<proteinExistence type="inferred from homology"/>
<evidence type="ECO:0008006" key="9">
    <source>
        <dbReference type="Google" id="ProtNLM"/>
    </source>
</evidence>
<feature type="binding site" evidence="4">
    <location>
        <begin position="308"/>
        <end position="312"/>
    </location>
    <ligand>
        <name>ATP</name>
        <dbReference type="ChEBI" id="CHEBI:30616"/>
    </ligand>
</feature>
<reference evidence="7" key="3">
    <citation type="submission" date="2023-05" db="EMBL/GenBank/DDBJ databases">
        <authorList>
            <person name="Smith C.H."/>
        </authorList>
    </citation>
    <scope>NUCLEOTIDE SEQUENCE</scope>
    <source>
        <strain evidence="7">CHS0354</strain>
        <tissue evidence="7">Mantle</tissue>
    </source>
</reference>
<dbReference type="GO" id="GO:0017111">
    <property type="term" value="F:ribonucleoside triphosphate phosphatase activity"/>
    <property type="evidence" value="ECO:0007669"/>
    <property type="project" value="TreeGrafter"/>
</dbReference>
<feature type="active site" description="Proton acceptor" evidence="3">
    <location>
        <position position="260"/>
    </location>
</feature>
<dbReference type="PROSITE" id="PS01238">
    <property type="entry name" value="GDA1_CD39_NTPASE"/>
    <property type="match status" value="1"/>
</dbReference>
<dbReference type="InterPro" id="IPR000407">
    <property type="entry name" value="GDA1_CD39_NTPase"/>
</dbReference>
<keyword evidence="4" id="KW-0547">Nucleotide-binding</keyword>
<dbReference type="CDD" id="cd17039">
    <property type="entry name" value="Ubl_ubiquitin_like"/>
    <property type="match status" value="1"/>
</dbReference>
<gene>
    <name evidence="7" type="ORF">CHS0354_006145</name>
</gene>
<evidence type="ECO:0000256" key="3">
    <source>
        <dbReference type="PIRSR" id="PIRSR600407-1"/>
    </source>
</evidence>
<dbReference type="AlphaFoldDB" id="A0AAE0STF4"/>
<evidence type="ECO:0000256" key="4">
    <source>
        <dbReference type="PIRSR" id="PIRSR600407-2"/>
    </source>
</evidence>
<keyword evidence="6" id="KW-0472">Membrane</keyword>
<evidence type="ECO:0000256" key="2">
    <source>
        <dbReference type="ARBA" id="ARBA00022801"/>
    </source>
</evidence>
<evidence type="ECO:0000256" key="1">
    <source>
        <dbReference type="ARBA" id="ARBA00009283"/>
    </source>
</evidence>
<protein>
    <recommendedName>
        <fullName evidence="9">Ectonucleoside triphosphate diphosphohydrolase 1</fullName>
    </recommendedName>
</protein>
<dbReference type="GO" id="GO:0045134">
    <property type="term" value="F:UDP phosphatase activity"/>
    <property type="evidence" value="ECO:0007669"/>
    <property type="project" value="TreeGrafter"/>
</dbReference>
<keyword evidence="6" id="KW-1133">Transmembrane helix</keyword>
<evidence type="ECO:0000313" key="7">
    <source>
        <dbReference type="EMBL" id="KAK3597786.1"/>
    </source>
</evidence>
<evidence type="ECO:0000313" key="8">
    <source>
        <dbReference type="Proteomes" id="UP001195483"/>
    </source>
</evidence>
<sequence length="617" mass="69290">MANIVIDVVSHLPADEPQGKFSIIVSDNNTAAGVIRKVCKENGIPMKSSYILCDANRQQLQWSNTLRNCGISTGSVLYLYSEEEVGTQFKQPCRINTWWFLAALSLFIAGAGITAISVLLSKNGEIIYQYGIVMDAGSTHTRLYIYKWDGNKRQKTALAHQVHTCLVPGGKGISEYSSDMANLSVQFGSCLNEAKRVVPSSRHKNTPVFLGATAGMRMLNESNHALSESILEKVREIIKNYPFQFDNPKERARIISGDEEGTFGWVTSNYILGKFGVQPPASFQTYPGSKALHNNVGEGTVGALDMGGASTQITFYTPNFDNNTEPYRFHLNLYDQNYSVYTHSYLCYGINQAGLKYQANLIQAQGLNSTSIKSPCMPKGFNKTYKYSEIFEAPCIVNSSQHLADTSIDSNHSYVFVGTGENETCTKAIQQLFNFNATCNHSNCSFNGVYQPKVYGQFYAFSSFFYEMDFLNLTKKQYRLEDFNNSLSQFCQKSWKEVKEIPAKQNESLPWYCFEGQYILTLLTQGYKFDSDSWKTLQFVGAVNGIDIGWSLGFMLYSSNLITNEGPTEYISIPVFAALTALFILFVLIATGFCFFAIKYMKRKEDMYRRLSTYGTL</sequence>
<dbReference type="PANTHER" id="PTHR11782">
    <property type="entry name" value="ADENOSINE/GUANOSINE DIPHOSPHATASE"/>
    <property type="match status" value="1"/>
</dbReference>
<dbReference type="Gene3D" id="3.30.420.40">
    <property type="match status" value="1"/>
</dbReference>
<keyword evidence="8" id="KW-1185">Reference proteome</keyword>
<dbReference type="Pfam" id="PF01150">
    <property type="entry name" value="GDA1_CD39"/>
    <property type="match status" value="1"/>
</dbReference>
<dbReference type="SUPFAM" id="SSF54236">
    <property type="entry name" value="Ubiquitin-like"/>
    <property type="match status" value="1"/>
</dbReference>
<feature type="transmembrane region" description="Helical" evidence="6">
    <location>
        <begin position="570"/>
        <end position="598"/>
    </location>
</feature>